<name>A0A1F6EIP5_9BACT</name>
<dbReference type="Gene3D" id="2.60.40.420">
    <property type="entry name" value="Cupredoxins - blue copper proteins"/>
    <property type="match status" value="1"/>
</dbReference>
<evidence type="ECO:0000313" key="2">
    <source>
        <dbReference type="Proteomes" id="UP000178587"/>
    </source>
</evidence>
<comment type="caution">
    <text evidence="1">The sequence shown here is derived from an EMBL/GenBank/DDBJ whole genome shotgun (WGS) entry which is preliminary data.</text>
</comment>
<gene>
    <name evidence="1" type="ORF">A3A34_01195</name>
</gene>
<proteinExistence type="predicted"/>
<dbReference type="EMBL" id="MFLU01000017">
    <property type="protein sequence ID" value="OGG73540.1"/>
    <property type="molecule type" value="Genomic_DNA"/>
</dbReference>
<dbReference type="Proteomes" id="UP000178587">
    <property type="component" value="Unassembled WGS sequence"/>
</dbReference>
<evidence type="ECO:0008006" key="3">
    <source>
        <dbReference type="Google" id="ProtNLM"/>
    </source>
</evidence>
<evidence type="ECO:0000313" key="1">
    <source>
        <dbReference type="EMBL" id="OGG73540.1"/>
    </source>
</evidence>
<accession>A0A1F6EIP5</accession>
<reference evidence="1 2" key="1">
    <citation type="journal article" date="2016" name="Nat. Commun.">
        <title>Thousands of microbial genomes shed light on interconnected biogeochemical processes in an aquifer system.</title>
        <authorList>
            <person name="Anantharaman K."/>
            <person name="Brown C.T."/>
            <person name="Hug L.A."/>
            <person name="Sharon I."/>
            <person name="Castelle C.J."/>
            <person name="Probst A.J."/>
            <person name="Thomas B.C."/>
            <person name="Singh A."/>
            <person name="Wilkins M.J."/>
            <person name="Karaoz U."/>
            <person name="Brodie E.L."/>
            <person name="Williams K.H."/>
            <person name="Hubbard S.S."/>
            <person name="Banfield J.F."/>
        </authorList>
    </citation>
    <scope>NUCLEOTIDE SEQUENCE [LARGE SCALE GENOMIC DNA]</scope>
</reference>
<protein>
    <recommendedName>
        <fullName evidence="3">Blue (type 1) copper domain-containing protein</fullName>
    </recommendedName>
</protein>
<dbReference type="SUPFAM" id="SSF49503">
    <property type="entry name" value="Cupredoxins"/>
    <property type="match status" value="1"/>
</dbReference>
<dbReference type="AlphaFoldDB" id="A0A1F6EIP5"/>
<dbReference type="InterPro" id="IPR008972">
    <property type="entry name" value="Cupredoxin"/>
</dbReference>
<dbReference type="STRING" id="1798507.A3A34_01195"/>
<sequence>MKWILLLVAGLIIVGGAWFLFIGEVYVPEVMGENEVVGNVEVLNPVADVPAADAAPITVTVTYDGSGFSPKEIVVKLGDTVTFVNASGGKMWVASAMHPTHTVYGGTSLNEHCPNANGSAFDQCAGGEGNYSFTFNKAGSWGYHDHLNASAFGRVTVE</sequence>
<organism evidence="1 2">
    <name type="scientific">Candidatus Kaiserbacteria bacterium RIFCSPLOWO2_01_FULL_50_24</name>
    <dbReference type="NCBI Taxonomy" id="1798507"/>
    <lineage>
        <taxon>Bacteria</taxon>
        <taxon>Candidatus Kaiseribacteriota</taxon>
    </lineage>
</organism>